<name>A0A6S4PA06_9CAUD</name>
<protein>
    <submittedName>
        <fullName evidence="1">Uncharacterized protein</fullName>
    </submittedName>
</protein>
<dbReference type="Proteomes" id="UP000504913">
    <property type="component" value="Segment"/>
</dbReference>
<keyword evidence="2" id="KW-1185">Reference proteome</keyword>
<organism evidence="1 2">
    <name type="scientific">uncultured phage_MedDCM-OCT-S37-C6</name>
    <dbReference type="NCBI Taxonomy" id="2740804"/>
    <lineage>
        <taxon>Viruses</taxon>
        <taxon>Duplodnaviria</taxon>
        <taxon>Heunggongvirae</taxon>
        <taxon>Uroviricota</taxon>
        <taxon>Caudoviricetes</taxon>
        <taxon>Autographivirales</taxon>
        <taxon>Oinezvirus</taxon>
        <taxon>Oinezvirus S37C6</taxon>
    </lineage>
</organism>
<dbReference type="GeneID" id="55412281"/>
<dbReference type="RefSeq" id="YP_009777631.1">
    <property type="nucleotide sequence ID" value="NC_047700.1"/>
</dbReference>
<proteinExistence type="predicted"/>
<dbReference type="EMBL" id="AP013546">
    <property type="protein sequence ID" value="BAQ94375.1"/>
    <property type="molecule type" value="Genomic_DNA"/>
</dbReference>
<evidence type="ECO:0000313" key="2">
    <source>
        <dbReference type="Proteomes" id="UP000504913"/>
    </source>
</evidence>
<evidence type="ECO:0000313" key="1">
    <source>
        <dbReference type="EMBL" id="BAQ94375.1"/>
    </source>
</evidence>
<reference evidence="1 2" key="1">
    <citation type="journal article" date="2013" name="PLoS Genet.">
        <title>Expanding the Marine Virosphere Using Metagenomics.</title>
        <authorList>
            <person name="Mizuno C.M."/>
            <person name="Rodriguez-Valera F."/>
            <person name="Kimes N.E."/>
            <person name="Ghai R."/>
        </authorList>
    </citation>
    <scope>NUCLEOTIDE SEQUENCE [LARGE SCALE GENOMIC DNA]</scope>
    <source>
        <strain evidence="1">UvMED-CGR-C79-MedDCM-OCT-S37-C6</strain>
    </source>
</reference>
<dbReference type="KEGG" id="vg:55412281"/>
<accession>A0A6S4PA06</accession>
<sequence length="63" mass="7215">MGYGPSIDRNLVAEMAIKFPDQAPSLEMEEKEVWFRAGQASVVRWLAQRCEDQEMNMPLEEVG</sequence>